<protein>
    <recommendedName>
        <fullName evidence="2">Transposase</fullName>
    </recommendedName>
</protein>
<dbReference type="EMBL" id="AUZY01005449">
    <property type="protein sequence ID" value="EQD59014.1"/>
    <property type="molecule type" value="Genomic_DNA"/>
</dbReference>
<comment type="caution">
    <text evidence="1">The sequence shown here is derived from an EMBL/GenBank/DDBJ whole genome shotgun (WGS) entry which is preliminary data.</text>
</comment>
<evidence type="ECO:0000313" key="1">
    <source>
        <dbReference type="EMBL" id="EQD59014.1"/>
    </source>
</evidence>
<feature type="non-terminal residue" evidence="1">
    <location>
        <position position="64"/>
    </location>
</feature>
<gene>
    <name evidence="1" type="ORF">B1B_08368</name>
</gene>
<sequence>MRSIRAVIVLWKKQLHEGAPQLFERRKEHPEPAVDVDALYRKIGKLEVERDFLASRPGIIALTE</sequence>
<proteinExistence type="predicted"/>
<organism evidence="1">
    <name type="scientific">mine drainage metagenome</name>
    <dbReference type="NCBI Taxonomy" id="410659"/>
    <lineage>
        <taxon>unclassified sequences</taxon>
        <taxon>metagenomes</taxon>
        <taxon>ecological metagenomes</taxon>
    </lineage>
</organism>
<name>T1C163_9ZZZZ</name>
<dbReference type="AlphaFoldDB" id="T1C163"/>
<evidence type="ECO:0008006" key="2">
    <source>
        <dbReference type="Google" id="ProtNLM"/>
    </source>
</evidence>
<reference evidence="1" key="2">
    <citation type="journal article" date="2014" name="ISME J.">
        <title>Microbial stratification in low pH oxic and suboxic macroscopic growths along an acid mine drainage.</title>
        <authorList>
            <person name="Mendez-Garcia C."/>
            <person name="Mesa V."/>
            <person name="Sprenger R.R."/>
            <person name="Richter M."/>
            <person name="Diez M.S."/>
            <person name="Solano J."/>
            <person name="Bargiela R."/>
            <person name="Golyshina O.V."/>
            <person name="Manteca A."/>
            <person name="Ramos J.L."/>
            <person name="Gallego J.R."/>
            <person name="Llorente I."/>
            <person name="Martins Dos Santos V.A."/>
            <person name="Jensen O.N."/>
            <person name="Pelaez A.I."/>
            <person name="Sanchez J."/>
            <person name="Ferrer M."/>
        </authorList>
    </citation>
    <scope>NUCLEOTIDE SEQUENCE</scope>
</reference>
<accession>T1C163</accession>
<reference evidence="1" key="1">
    <citation type="submission" date="2013-08" db="EMBL/GenBank/DDBJ databases">
        <authorList>
            <person name="Mendez C."/>
            <person name="Richter M."/>
            <person name="Ferrer M."/>
            <person name="Sanchez J."/>
        </authorList>
    </citation>
    <scope>NUCLEOTIDE SEQUENCE</scope>
</reference>